<keyword evidence="4 8" id="KW-0276">Fatty acid metabolism</keyword>
<comment type="caution">
    <text evidence="10">The sequence shown here is derived from an EMBL/GenBank/DDBJ whole genome shotgun (WGS) entry which is preliminary data.</text>
</comment>
<comment type="similarity">
    <text evidence="8">Belongs to the P-Pant transferase superfamily. AcpS family.</text>
</comment>
<reference evidence="10 11" key="1">
    <citation type="submission" date="2019-11" db="EMBL/GenBank/DDBJ databases">
        <title>Novel species isolated from a subtropical stream in China.</title>
        <authorList>
            <person name="Lu H."/>
        </authorList>
    </citation>
    <scope>NUCLEOTIDE SEQUENCE [LARGE SCALE GENOMIC DNA]</scope>
    <source>
        <strain evidence="10 11">FT92W</strain>
    </source>
</reference>
<dbReference type="RefSeq" id="WP_154373029.1">
    <property type="nucleotide sequence ID" value="NZ_WKJJ01000005.1"/>
</dbReference>
<organism evidence="10 11">
    <name type="scientific">Pseudoduganella rivuli</name>
    <dbReference type="NCBI Taxonomy" id="2666085"/>
    <lineage>
        <taxon>Bacteria</taxon>
        <taxon>Pseudomonadati</taxon>
        <taxon>Pseudomonadota</taxon>
        <taxon>Betaproteobacteria</taxon>
        <taxon>Burkholderiales</taxon>
        <taxon>Oxalobacteraceae</taxon>
        <taxon>Telluria group</taxon>
        <taxon>Pseudoduganella</taxon>
    </lineage>
</organism>
<dbReference type="GO" id="GO:0008897">
    <property type="term" value="F:holo-[acyl-carrier-protein] synthase activity"/>
    <property type="evidence" value="ECO:0007669"/>
    <property type="project" value="UniProtKB-UniRule"/>
</dbReference>
<evidence type="ECO:0000256" key="7">
    <source>
        <dbReference type="ARBA" id="ARBA00023160"/>
    </source>
</evidence>
<name>A0A7X2IM16_9BURK</name>
<dbReference type="HAMAP" id="MF_00101">
    <property type="entry name" value="AcpS"/>
    <property type="match status" value="1"/>
</dbReference>
<evidence type="ECO:0000256" key="3">
    <source>
        <dbReference type="ARBA" id="ARBA00022723"/>
    </source>
</evidence>
<dbReference type="GO" id="GO:0006633">
    <property type="term" value="P:fatty acid biosynthetic process"/>
    <property type="evidence" value="ECO:0007669"/>
    <property type="project" value="UniProtKB-UniRule"/>
</dbReference>
<evidence type="ECO:0000256" key="2">
    <source>
        <dbReference type="ARBA" id="ARBA00022679"/>
    </source>
</evidence>
<dbReference type="InterPro" id="IPR002582">
    <property type="entry name" value="ACPS"/>
</dbReference>
<dbReference type="Proteomes" id="UP000446768">
    <property type="component" value="Unassembled WGS sequence"/>
</dbReference>
<dbReference type="InterPro" id="IPR008278">
    <property type="entry name" value="4-PPantetheinyl_Trfase_dom"/>
</dbReference>
<evidence type="ECO:0000313" key="10">
    <source>
        <dbReference type="EMBL" id="MRV71948.1"/>
    </source>
</evidence>
<dbReference type="EMBL" id="WKJJ01000005">
    <property type="protein sequence ID" value="MRV71948.1"/>
    <property type="molecule type" value="Genomic_DNA"/>
</dbReference>
<comment type="subcellular location">
    <subcellularLocation>
        <location evidence="8">Cytoplasm</location>
    </subcellularLocation>
</comment>
<dbReference type="EC" id="2.7.8.7" evidence="8"/>
<protein>
    <recommendedName>
        <fullName evidence="8">Holo-[acyl-carrier-protein] synthase</fullName>
        <shortName evidence="8">Holo-ACP synthase</shortName>
        <ecNumber evidence="8">2.7.8.7</ecNumber>
    </recommendedName>
    <alternativeName>
        <fullName evidence="8">4'-phosphopantetheinyl transferase AcpS</fullName>
    </alternativeName>
</protein>
<evidence type="ECO:0000256" key="5">
    <source>
        <dbReference type="ARBA" id="ARBA00022842"/>
    </source>
</evidence>
<evidence type="ECO:0000256" key="6">
    <source>
        <dbReference type="ARBA" id="ARBA00023098"/>
    </source>
</evidence>
<keyword evidence="11" id="KW-1185">Reference proteome</keyword>
<feature type="binding site" evidence="8">
    <location>
        <position position="8"/>
    </location>
    <ligand>
        <name>Mg(2+)</name>
        <dbReference type="ChEBI" id="CHEBI:18420"/>
    </ligand>
</feature>
<comment type="function">
    <text evidence="8">Transfers the 4'-phosphopantetheine moiety from coenzyme A to a Ser of acyl-carrier-protein.</text>
</comment>
<keyword evidence="1 8" id="KW-0444">Lipid biosynthesis</keyword>
<keyword evidence="8" id="KW-0963">Cytoplasm</keyword>
<evidence type="ECO:0000256" key="1">
    <source>
        <dbReference type="ARBA" id="ARBA00022516"/>
    </source>
</evidence>
<keyword evidence="5 8" id="KW-0460">Magnesium</keyword>
<comment type="catalytic activity">
    <reaction evidence="8">
        <text>apo-[ACP] + CoA = holo-[ACP] + adenosine 3',5'-bisphosphate + H(+)</text>
        <dbReference type="Rhea" id="RHEA:12068"/>
        <dbReference type="Rhea" id="RHEA-COMP:9685"/>
        <dbReference type="Rhea" id="RHEA-COMP:9690"/>
        <dbReference type="ChEBI" id="CHEBI:15378"/>
        <dbReference type="ChEBI" id="CHEBI:29999"/>
        <dbReference type="ChEBI" id="CHEBI:57287"/>
        <dbReference type="ChEBI" id="CHEBI:58343"/>
        <dbReference type="ChEBI" id="CHEBI:64479"/>
        <dbReference type="EC" id="2.7.8.7"/>
    </reaction>
</comment>
<proteinExistence type="inferred from homology"/>
<dbReference type="NCBIfam" id="TIGR00516">
    <property type="entry name" value="acpS"/>
    <property type="match status" value="1"/>
</dbReference>
<comment type="cofactor">
    <cofactor evidence="8">
        <name>Mg(2+)</name>
        <dbReference type="ChEBI" id="CHEBI:18420"/>
    </cofactor>
</comment>
<feature type="binding site" evidence="8">
    <location>
        <position position="61"/>
    </location>
    <ligand>
        <name>Mg(2+)</name>
        <dbReference type="ChEBI" id="CHEBI:18420"/>
    </ligand>
</feature>
<dbReference type="Pfam" id="PF01648">
    <property type="entry name" value="ACPS"/>
    <property type="match status" value="1"/>
</dbReference>
<sequence length="131" mass="14181">MIVGIGTDICRIARIADSAGRSKRFVEKVLGPDELEQYRLRGERSPERATRYLATRWAAKEALGKALGTGVVPPMTLATAQVLNNAAGKPAFVCSGALAEHMRQHRLSAQVTVSDEAEYAVAFVIVEQQTV</sequence>
<keyword evidence="7 8" id="KW-0275">Fatty acid biosynthesis</keyword>
<evidence type="ECO:0000313" key="11">
    <source>
        <dbReference type="Proteomes" id="UP000446768"/>
    </source>
</evidence>
<keyword evidence="6 8" id="KW-0443">Lipid metabolism</keyword>
<feature type="domain" description="4'-phosphopantetheinyl transferase" evidence="9">
    <location>
        <begin position="4"/>
        <end position="123"/>
    </location>
</feature>
<gene>
    <name evidence="8 10" type="primary">acpS</name>
    <name evidence="10" type="ORF">GJ700_09470</name>
</gene>
<evidence type="ECO:0000259" key="9">
    <source>
        <dbReference type="Pfam" id="PF01648"/>
    </source>
</evidence>
<dbReference type="SUPFAM" id="SSF56214">
    <property type="entry name" value="4'-phosphopantetheinyl transferase"/>
    <property type="match status" value="1"/>
</dbReference>
<keyword evidence="3 8" id="KW-0479">Metal-binding</keyword>
<dbReference type="InterPro" id="IPR004568">
    <property type="entry name" value="Ppantetheine-prot_Trfase_dom"/>
</dbReference>
<dbReference type="AlphaFoldDB" id="A0A7X2IM16"/>
<dbReference type="InterPro" id="IPR037143">
    <property type="entry name" value="4-PPantetheinyl_Trfase_dom_sf"/>
</dbReference>
<accession>A0A7X2IM16</accession>
<keyword evidence="2 8" id="KW-0808">Transferase</keyword>
<dbReference type="NCBIfam" id="TIGR00556">
    <property type="entry name" value="pantethn_trn"/>
    <property type="match status" value="1"/>
</dbReference>
<evidence type="ECO:0000256" key="4">
    <source>
        <dbReference type="ARBA" id="ARBA00022832"/>
    </source>
</evidence>
<dbReference type="GO" id="GO:0000287">
    <property type="term" value="F:magnesium ion binding"/>
    <property type="evidence" value="ECO:0007669"/>
    <property type="project" value="UniProtKB-UniRule"/>
</dbReference>
<evidence type="ECO:0000256" key="8">
    <source>
        <dbReference type="HAMAP-Rule" id="MF_00101"/>
    </source>
</evidence>
<dbReference type="Gene3D" id="3.90.470.20">
    <property type="entry name" value="4'-phosphopantetheinyl transferase domain"/>
    <property type="match status" value="1"/>
</dbReference>
<dbReference type="GO" id="GO:0005737">
    <property type="term" value="C:cytoplasm"/>
    <property type="evidence" value="ECO:0007669"/>
    <property type="project" value="UniProtKB-SubCell"/>
</dbReference>